<dbReference type="PANTHER" id="PTHR23301:SF0">
    <property type="entry name" value="CHITIN-BINDING TYPE-2 DOMAIN-CONTAINING PROTEIN-RELATED"/>
    <property type="match status" value="1"/>
</dbReference>
<dbReference type="PROSITE" id="PS50940">
    <property type="entry name" value="CHIT_BIND_II"/>
    <property type="match status" value="2"/>
</dbReference>
<keyword evidence="3" id="KW-0677">Repeat</keyword>
<dbReference type="Pfam" id="PF01607">
    <property type="entry name" value="CBM_14"/>
    <property type="match status" value="2"/>
</dbReference>
<evidence type="ECO:0000256" key="1">
    <source>
        <dbReference type="ARBA" id="ARBA00022669"/>
    </source>
</evidence>
<dbReference type="InterPro" id="IPR002557">
    <property type="entry name" value="Chitin-bd_dom"/>
</dbReference>
<reference evidence="8" key="2">
    <citation type="submission" date="2020-05" db="UniProtKB">
        <authorList>
            <consortium name="EnsemblMetazoa"/>
        </authorList>
    </citation>
    <scope>IDENTIFICATION</scope>
    <source>
        <strain evidence="8">Epiroticus2</strain>
    </source>
</reference>
<evidence type="ECO:0000256" key="6">
    <source>
        <dbReference type="SAM" id="MobiDB-lite"/>
    </source>
</evidence>
<reference evidence="9" key="1">
    <citation type="submission" date="2013-03" db="EMBL/GenBank/DDBJ databases">
        <title>The Genome Sequence of Anopheles epiroticus epiroticus2.</title>
        <authorList>
            <consortium name="The Broad Institute Genomics Platform"/>
            <person name="Neafsey D.E."/>
            <person name="Howell P."/>
            <person name="Walker B."/>
            <person name="Young S.K."/>
            <person name="Zeng Q."/>
            <person name="Gargeya S."/>
            <person name="Fitzgerald M."/>
            <person name="Haas B."/>
            <person name="Abouelleil A."/>
            <person name="Allen A.W."/>
            <person name="Alvarado L."/>
            <person name="Arachchi H.M."/>
            <person name="Berlin A.M."/>
            <person name="Chapman S.B."/>
            <person name="Gainer-Dewar J."/>
            <person name="Goldberg J."/>
            <person name="Griggs A."/>
            <person name="Gujja S."/>
            <person name="Hansen M."/>
            <person name="Howarth C."/>
            <person name="Imamovic A."/>
            <person name="Ireland A."/>
            <person name="Larimer J."/>
            <person name="McCowan C."/>
            <person name="Murphy C."/>
            <person name="Pearson M."/>
            <person name="Poon T.W."/>
            <person name="Priest M."/>
            <person name="Roberts A."/>
            <person name="Saif S."/>
            <person name="Shea T."/>
            <person name="Sisk P."/>
            <person name="Sykes S."/>
            <person name="Wortman J."/>
            <person name="Nusbaum C."/>
            <person name="Birren B."/>
        </authorList>
    </citation>
    <scope>NUCLEOTIDE SEQUENCE [LARGE SCALE GENOMIC DNA]</scope>
    <source>
        <strain evidence="9">Epiroticus2</strain>
    </source>
</reference>
<dbReference type="InterPro" id="IPR036508">
    <property type="entry name" value="Chitin-bd_dom_sf"/>
</dbReference>
<dbReference type="EnsemblMetazoa" id="AEPI011298-RA">
    <property type="protein sequence ID" value="AEPI011298-PA"/>
    <property type="gene ID" value="AEPI011298"/>
</dbReference>
<dbReference type="AlphaFoldDB" id="A0A182PWG1"/>
<evidence type="ECO:0000313" key="8">
    <source>
        <dbReference type="EnsemblMetazoa" id="AEPI011298-PA"/>
    </source>
</evidence>
<organism evidence="8 9">
    <name type="scientific">Anopheles epiroticus</name>
    <dbReference type="NCBI Taxonomy" id="199890"/>
    <lineage>
        <taxon>Eukaryota</taxon>
        <taxon>Metazoa</taxon>
        <taxon>Ecdysozoa</taxon>
        <taxon>Arthropoda</taxon>
        <taxon>Hexapoda</taxon>
        <taxon>Insecta</taxon>
        <taxon>Pterygota</taxon>
        <taxon>Neoptera</taxon>
        <taxon>Endopterygota</taxon>
        <taxon>Diptera</taxon>
        <taxon>Nematocera</taxon>
        <taxon>Culicoidea</taxon>
        <taxon>Culicidae</taxon>
        <taxon>Anophelinae</taxon>
        <taxon>Anopheles</taxon>
    </lineage>
</organism>
<evidence type="ECO:0000256" key="5">
    <source>
        <dbReference type="ARBA" id="ARBA00023180"/>
    </source>
</evidence>
<evidence type="ECO:0000256" key="2">
    <source>
        <dbReference type="ARBA" id="ARBA00022729"/>
    </source>
</evidence>
<accession>A0A182PWG1</accession>
<dbReference type="Proteomes" id="UP000075885">
    <property type="component" value="Unassembled WGS sequence"/>
</dbReference>
<dbReference type="GO" id="GO:0005576">
    <property type="term" value="C:extracellular region"/>
    <property type="evidence" value="ECO:0007669"/>
    <property type="project" value="InterPro"/>
</dbReference>
<dbReference type="SUPFAM" id="SSF57625">
    <property type="entry name" value="Invertebrate chitin-binding proteins"/>
    <property type="match status" value="2"/>
</dbReference>
<dbReference type="STRING" id="199890.A0A182PWG1"/>
<keyword evidence="5" id="KW-0325">Glycoprotein</keyword>
<dbReference type="SMART" id="SM00494">
    <property type="entry name" value="ChtBD2"/>
    <property type="match status" value="2"/>
</dbReference>
<feature type="domain" description="Chitin-binding type-2" evidence="7">
    <location>
        <begin position="85"/>
        <end position="140"/>
    </location>
</feature>
<sequence>MEGYQGHPVLVQALAQESVQELGRESVRELARESVQELVQVSGQLLVGGWELLECLVDVVERLIVLISLAALNIVAGRIINQRNEPACSVGDDFFVPGPECFNFYFCQNGVLDLIDCPPGLLWNDVTKRCDSAENVECDDEQTTEITQAPTTEAPTPEPTTSTPSNTFMPEVEGALPILFPGSECPEDIRAFLLHATDCRRFYYCLYGVQYPQMCPFLETFNFVVGHCVPQDQSFCFPGSGW</sequence>
<dbReference type="Gene3D" id="2.170.140.10">
    <property type="entry name" value="Chitin binding domain"/>
    <property type="match status" value="2"/>
</dbReference>
<name>A0A182PWG1_9DIPT</name>
<protein>
    <recommendedName>
        <fullName evidence="7">Chitin-binding type-2 domain-containing protein</fullName>
    </recommendedName>
</protein>
<evidence type="ECO:0000256" key="4">
    <source>
        <dbReference type="ARBA" id="ARBA00023157"/>
    </source>
</evidence>
<evidence type="ECO:0000259" key="7">
    <source>
        <dbReference type="PROSITE" id="PS50940"/>
    </source>
</evidence>
<feature type="domain" description="Chitin-binding type-2" evidence="7">
    <location>
        <begin position="182"/>
        <end position="238"/>
    </location>
</feature>
<dbReference type="GO" id="GO:0008061">
    <property type="term" value="F:chitin binding"/>
    <property type="evidence" value="ECO:0007669"/>
    <property type="project" value="UniProtKB-KW"/>
</dbReference>
<feature type="compositionally biased region" description="Low complexity" evidence="6">
    <location>
        <begin position="144"/>
        <end position="165"/>
    </location>
</feature>
<keyword evidence="9" id="KW-1185">Reference proteome</keyword>
<feature type="region of interest" description="Disordered" evidence="6">
    <location>
        <begin position="140"/>
        <end position="167"/>
    </location>
</feature>
<evidence type="ECO:0000313" key="9">
    <source>
        <dbReference type="Proteomes" id="UP000075885"/>
    </source>
</evidence>
<keyword evidence="2" id="KW-0732">Signal</keyword>
<dbReference type="PANTHER" id="PTHR23301">
    <property type="entry name" value="CHITIN BINDING PERITROPHIN-A"/>
    <property type="match status" value="1"/>
</dbReference>
<keyword evidence="1" id="KW-0147">Chitin-binding</keyword>
<dbReference type="InterPro" id="IPR051940">
    <property type="entry name" value="Chitin_bind-dev_reg"/>
</dbReference>
<proteinExistence type="predicted"/>
<evidence type="ECO:0000256" key="3">
    <source>
        <dbReference type="ARBA" id="ARBA00022737"/>
    </source>
</evidence>
<dbReference type="VEuPathDB" id="VectorBase:AEPI011298"/>
<keyword evidence="4" id="KW-1015">Disulfide bond</keyword>